<dbReference type="PROSITE" id="PS50216">
    <property type="entry name" value="DHHC"/>
    <property type="match status" value="1"/>
</dbReference>
<keyword evidence="6" id="KW-0564">Palmitate</keyword>
<evidence type="ECO:0000313" key="15">
    <source>
        <dbReference type="Proteomes" id="UP000503462"/>
    </source>
</evidence>
<feature type="domain" description="Palmitoyltransferase DHHC" evidence="13">
    <location>
        <begin position="167"/>
        <end position="285"/>
    </location>
</feature>
<gene>
    <name evidence="14" type="ORF">AMS68_000303</name>
</gene>
<dbReference type="PANTHER" id="PTHR22883:SF23">
    <property type="entry name" value="PALMITOYLTRANSFERASE ZDHHC6"/>
    <property type="match status" value="1"/>
</dbReference>
<keyword evidence="5 11" id="KW-0472">Membrane</keyword>
<evidence type="ECO:0000256" key="7">
    <source>
        <dbReference type="ARBA" id="ARBA00023288"/>
    </source>
</evidence>
<dbReference type="EMBL" id="CP051139">
    <property type="protein sequence ID" value="QIW94785.1"/>
    <property type="molecule type" value="Genomic_DNA"/>
</dbReference>
<evidence type="ECO:0000256" key="10">
    <source>
        <dbReference type="ARBA" id="ARBA00048048"/>
    </source>
</evidence>
<evidence type="ECO:0000256" key="6">
    <source>
        <dbReference type="ARBA" id="ARBA00023139"/>
    </source>
</evidence>
<comment type="domain">
    <text evidence="11">The DHHC domain is required for palmitoyltransferase activity.</text>
</comment>
<comment type="similarity">
    <text evidence="9">Belongs to the DHHC palmitoyltransferase family. PFA5 subfamily.</text>
</comment>
<protein>
    <recommendedName>
        <fullName evidence="11">Palmitoyltransferase</fullName>
        <ecNumber evidence="11">2.3.1.225</ecNumber>
    </recommendedName>
</protein>
<organism evidence="14 15">
    <name type="scientific">Peltaster fructicola</name>
    <dbReference type="NCBI Taxonomy" id="286661"/>
    <lineage>
        <taxon>Eukaryota</taxon>
        <taxon>Fungi</taxon>
        <taxon>Dikarya</taxon>
        <taxon>Ascomycota</taxon>
        <taxon>Pezizomycotina</taxon>
        <taxon>Dothideomycetes</taxon>
        <taxon>Dothideomycetes incertae sedis</taxon>
        <taxon>Peltaster</taxon>
    </lineage>
</organism>
<feature type="transmembrane region" description="Helical" evidence="11">
    <location>
        <begin position="247"/>
        <end position="268"/>
    </location>
</feature>
<dbReference type="GO" id="GO:0016020">
    <property type="term" value="C:membrane"/>
    <property type="evidence" value="ECO:0007669"/>
    <property type="project" value="UniProtKB-SubCell"/>
</dbReference>
<evidence type="ECO:0000256" key="2">
    <source>
        <dbReference type="ARBA" id="ARBA00022679"/>
    </source>
</evidence>
<evidence type="ECO:0000256" key="12">
    <source>
        <dbReference type="SAM" id="MobiDB-lite"/>
    </source>
</evidence>
<keyword evidence="4 11" id="KW-1133">Transmembrane helix</keyword>
<sequence length="484" mass="54596">MAVIDEHERLRKRQRTNIIVAKFIPVFLILVVAYASYVFVGPLCVNYLLNAPPDAGVQRRMAIGIALPIVFFLLLILMASCYFRLLYIVSFAPGYVPQHSTPVDNLEKPIREKKTLQSCVPTHVTDGQELAQLDYEGILRRGAIPPPGTEEFYSKDAFVCDRNGLPMWCHTCGVWKADRVHHSRDVGRCVKKMDHFCPWVGGMVGENGYKFFVQFNIYAATFSLYAMIVMAYFIAEAERKTGTVGDVQWVVVLGLGGFFAVFTAGLAMTSIQLTLSNLTTVENIDKGARSMYIAVILPPDLQGLTGQTPSPTQTPSRTAGSELPLTSEIDDPSHASYFSSERPSRPRRRSRDELAASIWQGTITYPLGPEDHPVSARRTFAILKTPQGMNPWDIGWRDNLTSVFGTRVHSWVLPFLRSPCTRYSSDVSRYPLGWQFEQMLSDARMIEPPDFIKEMNGERPDGWALEKELRRVRREQREIPVLPP</sequence>
<dbReference type="Pfam" id="PF01529">
    <property type="entry name" value="DHHC"/>
    <property type="match status" value="1"/>
</dbReference>
<feature type="transmembrane region" description="Helical" evidence="11">
    <location>
        <begin position="20"/>
        <end position="49"/>
    </location>
</feature>
<keyword evidence="15" id="KW-1185">Reference proteome</keyword>
<evidence type="ECO:0000256" key="11">
    <source>
        <dbReference type="RuleBase" id="RU079119"/>
    </source>
</evidence>
<keyword evidence="8 11" id="KW-0012">Acyltransferase</keyword>
<feature type="compositionally biased region" description="Low complexity" evidence="12">
    <location>
        <begin position="307"/>
        <end position="316"/>
    </location>
</feature>
<evidence type="ECO:0000259" key="13">
    <source>
        <dbReference type="Pfam" id="PF01529"/>
    </source>
</evidence>
<evidence type="ECO:0000256" key="5">
    <source>
        <dbReference type="ARBA" id="ARBA00023136"/>
    </source>
</evidence>
<name>A0A6H0XJ93_9PEZI</name>
<evidence type="ECO:0000256" key="9">
    <source>
        <dbReference type="ARBA" id="ARBA00038298"/>
    </source>
</evidence>
<dbReference type="GO" id="GO:0005794">
    <property type="term" value="C:Golgi apparatus"/>
    <property type="evidence" value="ECO:0007669"/>
    <property type="project" value="TreeGrafter"/>
</dbReference>
<dbReference type="EC" id="2.3.1.225" evidence="11"/>
<dbReference type="OrthoDB" id="331948at2759"/>
<dbReference type="InterPro" id="IPR039859">
    <property type="entry name" value="PFA4/ZDH16/20/ERF2-like"/>
</dbReference>
<feature type="transmembrane region" description="Helical" evidence="11">
    <location>
        <begin position="215"/>
        <end position="235"/>
    </location>
</feature>
<feature type="region of interest" description="Disordered" evidence="12">
    <location>
        <begin position="304"/>
        <end position="352"/>
    </location>
</feature>
<dbReference type="Proteomes" id="UP000503462">
    <property type="component" value="Chromosome 1"/>
</dbReference>
<evidence type="ECO:0000256" key="3">
    <source>
        <dbReference type="ARBA" id="ARBA00022692"/>
    </source>
</evidence>
<keyword evidence="7" id="KW-0449">Lipoprotein</keyword>
<accession>A0A6H0XJ93</accession>
<feature type="transmembrane region" description="Helical" evidence="11">
    <location>
        <begin position="61"/>
        <end position="83"/>
    </location>
</feature>
<reference evidence="14 15" key="1">
    <citation type="journal article" date="2016" name="Sci. Rep.">
        <title>Peltaster fructicola genome reveals evolution from an invasive phytopathogen to an ectophytic parasite.</title>
        <authorList>
            <person name="Xu C."/>
            <person name="Chen H."/>
            <person name="Gleason M.L."/>
            <person name="Xu J.R."/>
            <person name="Liu H."/>
            <person name="Zhang R."/>
            <person name="Sun G."/>
        </authorList>
    </citation>
    <scope>NUCLEOTIDE SEQUENCE [LARGE SCALE GENOMIC DNA]</scope>
    <source>
        <strain evidence="14 15">LNHT1506</strain>
    </source>
</reference>
<comment type="subcellular location">
    <subcellularLocation>
        <location evidence="1">Membrane</location>
        <topology evidence="1">Multi-pass membrane protein</topology>
    </subcellularLocation>
</comment>
<dbReference type="PANTHER" id="PTHR22883">
    <property type="entry name" value="ZINC FINGER DHHC DOMAIN CONTAINING PROTEIN"/>
    <property type="match status" value="1"/>
</dbReference>
<evidence type="ECO:0000313" key="14">
    <source>
        <dbReference type="EMBL" id="QIW94785.1"/>
    </source>
</evidence>
<comment type="catalytic activity">
    <reaction evidence="10 11">
        <text>L-cysteinyl-[protein] + hexadecanoyl-CoA = S-hexadecanoyl-L-cysteinyl-[protein] + CoA</text>
        <dbReference type="Rhea" id="RHEA:36683"/>
        <dbReference type="Rhea" id="RHEA-COMP:10131"/>
        <dbReference type="Rhea" id="RHEA-COMP:11032"/>
        <dbReference type="ChEBI" id="CHEBI:29950"/>
        <dbReference type="ChEBI" id="CHEBI:57287"/>
        <dbReference type="ChEBI" id="CHEBI:57379"/>
        <dbReference type="ChEBI" id="CHEBI:74151"/>
        <dbReference type="EC" id="2.3.1.225"/>
    </reaction>
</comment>
<evidence type="ECO:0000256" key="4">
    <source>
        <dbReference type="ARBA" id="ARBA00022989"/>
    </source>
</evidence>
<evidence type="ECO:0000256" key="8">
    <source>
        <dbReference type="ARBA" id="ARBA00023315"/>
    </source>
</evidence>
<keyword evidence="3 11" id="KW-0812">Transmembrane</keyword>
<evidence type="ECO:0000256" key="1">
    <source>
        <dbReference type="ARBA" id="ARBA00004141"/>
    </source>
</evidence>
<keyword evidence="2 11" id="KW-0808">Transferase</keyword>
<proteinExistence type="inferred from homology"/>
<dbReference type="GO" id="GO:0005783">
    <property type="term" value="C:endoplasmic reticulum"/>
    <property type="evidence" value="ECO:0007669"/>
    <property type="project" value="TreeGrafter"/>
</dbReference>
<dbReference type="InterPro" id="IPR001594">
    <property type="entry name" value="Palmitoyltrfase_DHHC"/>
</dbReference>
<dbReference type="AlphaFoldDB" id="A0A6H0XJ93"/>
<dbReference type="GO" id="GO:0019706">
    <property type="term" value="F:protein-cysteine S-palmitoyltransferase activity"/>
    <property type="evidence" value="ECO:0007669"/>
    <property type="project" value="UniProtKB-EC"/>
</dbReference>
<dbReference type="GO" id="GO:0006612">
    <property type="term" value="P:protein targeting to membrane"/>
    <property type="evidence" value="ECO:0007669"/>
    <property type="project" value="TreeGrafter"/>
</dbReference>